<dbReference type="InterPro" id="IPR050095">
    <property type="entry name" value="ECF_ABC_transporter_ATP-bd"/>
</dbReference>
<evidence type="ECO:0000256" key="9">
    <source>
        <dbReference type="ARBA" id="ARBA00025157"/>
    </source>
</evidence>
<dbReference type="PANTHER" id="PTHR43553:SF24">
    <property type="entry name" value="ENERGY-COUPLING FACTOR TRANSPORTER ATP-BINDING PROTEIN ECFA1"/>
    <property type="match status" value="1"/>
</dbReference>
<dbReference type="EMBL" id="CP064788">
    <property type="protein sequence ID" value="QSG09172.1"/>
    <property type="molecule type" value="Genomic_DNA"/>
</dbReference>
<sequence>MSHDTNTTEYGSECTHKHPMEFDEEPLVALHCLSHTYPDGTRSVHDVSFAVFEDETVGLIGANGAGKSTLMEHLNGLLEVQAGELRVVGELITDENVELARQEVGFVFQDADAQIVAPTVLDDVMFGPLNYGASREEARERAHEALERLDAGHLVDRVPHHLSGGEKRLVAIAGVLAMDPSVIVMDEPLAGLDPARERRVREVIEELQADGISLVVATHDVDFAAAVADRLVAMTDGDIVGDGPPDELFYDDALLQRANLEPPTAVRMARELDVEEADPVTEDELVAALSRRQAVPGP</sequence>
<evidence type="ECO:0000256" key="3">
    <source>
        <dbReference type="ARBA" id="ARBA00022448"/>
    </source>
</evidence>
<organism evidence="11 12">
    <name type="scientific">Halapricum desulfuricans</name>
    <dbReference type="NCBI Taxonomy" id="2841257"/>
    <lineage>
        <taxon>Archaea</taxon>
        <taxon>Methanobacteriati</taxon>
        <taxon>Methanobacteriota</taxon>
        <taxon>Stenosarchaea group</taxon>
        <taxon>Halobacteria</taxon>
        <taxon>Halobacteriales</taxon>
        <taxon>Haloarculaceae</taxon>
        <taxon>Halapricum</taxon>
    </lineage>
</organism>
<comment type="subcellular location">
    <subcellularLocation>
        <location evidence="1">Cell membrane</location>
        <topology evidence="1">Peripheral membrane protein</topology>
    </subcellularLocation>
</comment>
<dbReference type="AlphaFoldDB" id="A0A897N8P0"/>
<dbReference type="FunFam" id="3.40.50.300:FF:000224">
    <property type="entry name" value="Energy-coupling factor transporter ATP-binding protein EcfA"/>
    <property type="match status" value="1"/>
</dbReference>
<dbReference type="InterPro" id="IPR027417">
    <property type="entry name" value="P-loop_NTPase"/>
</dbReference>
<dbReference type="InterPro" id="IPR015856">
    <property type="entry name" value="ABC_transpr_CbiO/EcfA_su"/>
</dbReference>
<protein>
    <submittedName>
        <fullName evidence="11">Energy-coupling factor transporter ATP-binding protein EcfA2</fullName>
    </submittedName>
</protein>
<keyword evidence="12" id="KW-1185">Reference proteome</keyword>
<proteinExistence type="inferred from homology"/>
<dbReference type="PROSITE" id="PS50893">
    <property type="entry name" value="ABC_TRANSPORTER_2"/>
    <property type="match status" value="1"/>
</dbReference>
<comment type="function">
    <text evidence="9">Probably part of an ABC transporter complex. Responsible for energy coupling to the transport system.</text>
</comment>
<evidence type="ECO:0000256" key="2">
    <source>
        <dbReference type="ARBA" id="ARBA00005417"/>
    </source>
</evidence>
<dbReference type="GO" id="GO:0043190">
    <property type="term" value="C:ATP-binding cassette (ABC) transporter complex"/>
    <property type="evidence" value="ECO:0007669"/>
    <property type="project" value="TreeGrafter"/>
</dbReference>
<keyword evidence="3" id="KW-0813">Transport</keyword>
<comment type="similarity">
    <text evidence="2">Belongs to the ABC transporter superfamily.</text>
</comment>
<dbReference type="SMART" id="SM00382">
    <property type="entry name" value="AAA"/>
    <property type="match status" value="1"/>
</dbReference>
<evidence type="ECO:0000313" key="12">
    <source>
        <dbReference type="Proteomes" id="UP000662973"/>
    </source>
</evidence>
<keyword evidence="5" id="KW-0547">Nucleotide-binding</keyword>
<dbReference type="InterPro" id="IPR017871">
    <property type="entry name" value="ABC_transporter-like_CS"/>
</dbReference>
<dbReference type="KEGG" id="hds:HSR122_1786"/>
<dbReference type="Proteomes" id="UP000662973">
    <property type="component" value="Chromosome"/>
</dbReference>
<evidence type="ECO:0000256" key="6">
    <source>
        <dbReference type="ARBA" id="ARBA00022840"/>
    </source>
</evidence>
<evidence type="ECO:0000256" key="5">
    <source>
        <dbReference type="ARBA" id="ARBA00022741"/>
    </source>
</evidence>
<dbReference type="PANTHER" id="PTHR43553">
    <property type="entry name" value="HEAVY METAL TRANSPORTER"/>
    <property type="match status" value="1"/>
</dbReference>
<dbReference type="Gene3D" id="3.40.50.300">
    <property type="entry name" value="P-loop containing nucleotide triphosphate hydrolases"/>
    <property type="match status" value="1"/>
</dbReference>
<dbReference type="GO" id="GO:0005524">
    <property type="term" value="F:ATP binding"/>
    <property type="evidence" value="ECO:0007669"/>
    <property type="project" value="UniProtKB-KW"/>
</dbReference>
<keyword evidence="8" id="KW-0472">Membrane</keyword>
<dbReference type="SUPFAM" id="SSF52540">
    <property type="entry name" value="P-loop containing nucleoside triphosphate hydrolases"/>
    <property type="match status" value="1"/>
</dbReference>
<keyword evidence="6 11" id="KW-0067">ATP-binding</keyword>
<dbReference type="Pfam" id="PF00005">
    <property type="entry name" value="ABC_tran"/>
    <property type="match status" value="1"/>
</dbReference>
<keyword evidence="4" id="KW-1003">Cell membrane</keyword>
<dbReference type="CDD" id="cd03225">
    <property type="entry name" value="ABC_cobalt_CbiO_domain1"/>
    <property type="match status" value="1"/>
</dbReference>
<evidence type="ECO:0000313" key="11">
    <source>
        <dbReference type="EMBL" id="QSG09172.1"/>
    </source>
</evidence>
<dbReference type="GO" id="GO:0042626">
    <property type="term" value="F:ATPase-coupled transmembrane transporter activity"/>
    <property type="evidence" value="ECO:0007669"/>
    <property type="project" value="TreeGrafter"/>
</dbReference>
<evidence type="ECO:0000259" key="10">
    <source>
        <dbReference type="PROSITE" id="PS50893"/>
    </source>
</evidence>
<evidence type="ECO:0000256" key="1">
    <source>
        <dbReference type="ARBA" id="ARBA00004202"/>
    </source>
</evidence>
<keyword evidence="7" id="KW-1278">Translocase</keyword>
<dbReference type="PROSITE" id="PS00211">
    <property type="entry name" value="ABC_TRANSPORTER_1"/>
    <property type="match status" value="1"/>
</dbReference>
<dbReference type="InterPro" id="IPR003439">
    <property type="entry name" value="ABC_transporter-like_ATP-bd"/>
</dbReference>
<evidence type="ECO:0000256" key="7">
    <source>
        <dbReference type="ARBA" id="ARBA00022967"/>
    </source>
</evidence>
<evidence type="ECO:0000256" key="4">
    <source>
        <dbReference type="ARBA" id="ARBA00022475"/>
    </source>
</evidence>
<gene>
    <name evidence="11" type="primary">ecfA2</name>
    <name evidence="11" type="ORF">HSR122_1786</name>
</gene>
<name>A0A897N8P0_9EURY</name>
<dbReference type="InterPro" id="IPR003593">
    <property type="entry name" value="AAA+_ATPase"/>
</dbReference>
<reference evidence="11 12" key="1">
    <citation type="submission" date="2020-11" db="EMBL/GenBank/DDBJ databases">
        <title>Carbohydrate-dependent, anaerobic sulfur respiration: A novel catabolism in halophilic archaea.</title>
        <authorList>
            <person name="Sorokin D.Y."/>
            <person name="Messina E."/>
            <person name="Smedile F."/>
            <person name="La Cono V."/>
            <person name="Hallsworth J.E."/>
            <person name="Yakimov M.M."/>
        </authorList>
    </citation>
    <scope>NUCLEOTIDE SEQUENCE [LARGE SCALE GENOMIC DNA]</scope>
    <source>
        <strain evidence="11 12">HSR12-2</strain>
    </source>
</reference>
<feature type="domain" description="ABC transporter" evidence="10">
    <location>
        <begin position="28"/>
        <end position="261"/>
    </location>
</feature>
<dbReference type="GO" id="GO:0016887">
    <property type="term" value="F:ATP hydrolysis activity"/>
    <property type="evidence" value="ECO:0007669"/>
    <property type="project" value="InterPro"/>
</dbReference>
<evidence type="ECO:0000256" key="8">
    <source>
        <dbReference type="ARBA" id="ARBA00023136"/>
    </source>
</evidence>
<accession>A0A897N8P0</accession>